<evidence type="ECO:0000313" key="1">
    <source>
        <dbReference type="EMBL" id="KAH7949226.1"/>
    </source>
</evidence>
<comment type="caution">
    <text evidence="1">The sequence shown here is derived from an EMBL/GenBank/DDBJ whole genome shotgun (WGS) entry which is preliminary data.</text>
</comment>
<organism evidence="1 2">
    <name type="scientific">Dermacentor silvarum</name>
    <name type="common">Tick</name>
    <dbReference type="NCBI Taxonomy" id="543639"/>
    <lineage>
        <taxon>Eukaryota</taxon>
        <taxon>Metazoa</taxon>
        <taxon>Ecdysozoa</taxon>
        <taxon>Arthropoda</taxon>
        <taxon>Chelicerata</taxon>
        <taxon>Arachnida</taxon>
        <taxon>Acari</taxon>
        <taxon>Parasitiformes</taxon>
        <taxon>Ixodida</taxon>
        <taxon>Ixodoidea</taxon>
        <taxon>Ixodidae</taxon>
        <taxon>Rhipicephalinae</taxon>
        <taxon>Dermacentor</taxon>
    </lineage>
</organism>
<dbReference type="EMBL" id="CM023474">
    <property type="protein sequence ID" value="KAH7949226.1"/>
    <property type="molecule type" value="Genomic_DNA"/>
</dbReference>
<name>A0ACB8CQ49_DERSI</name>
<dbReference type="Proteomes" id="UP000821865">
    <property type="component" value="Chromosome 5"/>
</dbReference>
<keyword evidence="2" id="KW-1185">Reference proteome</keyword>
<proteinExistence type="predicted"/>
<accession>A0ACB8CQ49</accession>
<gene>
    <name evidence="1" type="ORF">HPB49_006614</name>
</gene>
<reference evidence="1" key="1">
    <citation type="submission" date="2020-05" db="EMBL/GenBank/DDBJ databases">
        <title>Large-scale comparative analyses of tick genomes elucidate their genetic diversity and vector capacities.</title>
        <authorList>
            <person name="Jia N."/>
            <person name="Wang J."/>
            <person name="Shi W."/>
            <person name="Du L."/>
            <person name="Sun Y."/>
            <person name="Zhan W."/>
            <person name="Jiang J."/>
            <person name="Wang Q."/>
            <person name="Zhang B."/>
            <person name="Ji P."/>
            <person name="Sakyi L.B."/>
            <person name="Cui X."/>
            <person name="Yuan T."/>
            <person name="Jiang B."/>
            <person name="Yang W."/>
            <person name="Lam T.T.-Y."/>
            <person name="Chang Q."/>
            <person name="Ding S."/>
            <person name="Wang X."/>
            <person name="Zhu J."/>
            <person name="Ruan X."/>
            <person name="Zhao L."/>
            <person name="Wei J."/>
            <person name="Que T."/>
            <person name="Du C."/>
            <person name="Cheng J."/>
            <person name="Dai P."/>
            <person name="Han X."/>
            <person name="Huang E."/>
            <person name="Gao Y."/>
            <person name="Liu J."/>
            <person name="Shao H."/>
            <person name="Ye R."/>
            <person name="Li L."/>
            <person name="Wei W."/>
            <person name="Wang X."/>
            <person name="Wang C."/>
            <person name="Yang T."/>
            <person name="Huo Q."/>
            <person name="Li W."/>
            <person name="Guo W."/>
            <person name="Chen H."/>
            <person name="Zhou L."/>
            <person name="Ni X."/>
            <person name="Tian J."/>
            <person name="Zhou Y."/>
            <person name="Sheng Y."/>
            <person name="Liu T."/>
            <person name="Pan Y."/>
            <person name="Xia L."/>
            <person name="Li J."/>
            <person name="Zhao F."/>
            <person name="Cao W."/>
        </authorList>
    </citation>
    <scope>NUCLEOTIDE SEQUENCE</scope>
    <source>
        <strain evidence="1">Dsil-2018</strain>
    </source>
</reference>
<sequence length="666" mass="72813">MFGPPLLNMEECAPEQRSADAAEASEDGCSASYCPILGQLAAWNRFLWHVGLQLRELTGPGELSLVRVGHEGSGQLQVSRSCEARYLFHILLTCHRCLVSVELDDLLFQGSGLGEYRAHVIDALRQNTRLRKLRFGSIFGDYRYIQEDVFAAIGTMTHLRELVVSDIGAVPPALVDALHCLLVDTTSLSTLSIAGLALEDEEAKHVVSALMRNRTVAHLSVHHSILLSQFEDGSSAFTRYLSKNVSLRTLYVDGLDSEPGQTRRELAWIAAPLIKHGAVSKLEIVGFALDAGCANVFARLVAQPDGYLRHLDIRGCYWTVDDESPGPAISQHARILAQGLREGRWGHLASLSLSLEGFTPHDCRALFSAAVDVESLQAITISDIEPEDFPEVCQAIQEAGMSGRVRVRGQYPIDAAVIGALEDCPEAVRQVTVSSARDCSADAFSDTVILVCSCYHVTRLQLCLPQESIGDVPTMRSLQRYLSGATSLREIDLMGCQNPDLSGCILVEHQSHSGLLEALFDNVGVTLLRLRNFRFGEANRLFLAGAIKNSRTLCKFTFSSTSENELFARCVAPLMANNDTLVCFQLLVTDGEAEAERFTIEYVLGRNLGFVTCAAHFVTGEVYVARCADALLHIFGSPALIDKVQEIASIDEADATEMIRNVLDIA</sequence>
<protein>
    <submittedName>
        <fullName evidence="1">Uncharacterized protein</fullName>
    </submittedName>
</protein>
<evidence type="ECO:0000313" key="2">
    <source>
        <dbReference type="Proteomes" id="UP000821865"/>
    </source>
</evidence>